<dbReference type="Proteomes" id="UP001501556">
    <property type="component" value="Unassembled WGS sequence"/>
</dbReference>
<dbReference type="Gene3D" id="3.10.310.50">
    <property type="match status" value="1"/>
</dbReference>
<evidence type="ECO:0000313" key="5">
    <source>
        <dbReference type="EMBL" id="GAA3971728.1"/>
    </source>
</evidence>
<feature type="domain" description="TPM" evidence="4">
    <location>
        <begin position="40"/>
        <end position="162"/>
    </location>
</feature>
<evidence type="ECO:0000256" key="1">
    <source>
        <dbReference type="SAM" id="MobiDB-lite"/>
    </source>
</evidence>
<accession>A0ABP7PUZ2</accession>
<dbReference type="RefSeq" id="WP_345123070.1">
    <property type="nucleotide sequence ID" value="NZ_BAABDI010000009.1"/>
</dbReference>
<feature type="compositionally biased region" description="Low complexity" evidence="1">
    <location>
        <begin position="174"/>
        <end position="194"/>
    </location>
</feature>
<feature type="region of interest" description="Disordered" evidence="1">
    <location>
        <begin position="381"/>
        <end position="441"/>
    </location>
</feature>
<organism evidence="5 6">
    <name type="scientific">Hymenobacter antarcticus</name>
    <dbReference type="NCBI Taxonomy" id="486270"/>
    <lineage>
        <taxon>Bacteria</taxon>
        <taxon>Pseudomonadati</taxon>
        <taxon>Bacteroidota</taxon>
        <taxon>Cytophagia</taxon>
        <taxon>Cytophagales</taxon>
        <taxon>Hymenobacteraceae</taxon>
        <taxon>Hymenobacter</taxon>
    </lineage>
</organism>
<dbReference type="PANTHER" id="PTHR30373:SF2">
    <property type="entry name" value="UPF0603 PROTEIN YGCG"/>
    <property type="match status" value="1"/>
</dbReference>
<proteinExistence type="predicted"/>
<feature type="region of interest" description="Disordered" evidence="1">
    <location>
        <begin position="261"/>
        <end position="299"/>
    </location>
</feature>
<feature type="compositionally biased region" description="Low complexity" evidence="1">
    <location>
        <begin position="401"/>
        <end position="423"/>
    </location>
</feature>
<feature type="compositionally biased region" description="Gly residues" evidence="1">
    <location>
        <begin position="281"/>
        <end position="299"/>
    </location>
</feature>
<comment type="caution">
    <text evidence="5">The sequence shown here is derived from an EMBL/GenBank/DDBJ whole genome shotgun (WGS) entry which is preliminary data.</text>
</comment>
<evidence type="ECO:0000256" key="3">
    <source>
        <dbReference type="SAM" id="SignalP"/>
    </source>
</evidence>
<keyword evidence="3" id="KW-0732">Signal</keyword>
<dbReference type="PANTHER" id="PTHR30373">
    <property type="entry name" value="UPF0603 PROTEIN YGCG"/>
    <property type="match status" value="1"/>
</dbReference>
<evidence type="ECO:0000313" key="6">
    <source>
        <dbReference type="Proteomes" id="UP001501556"/>
    </source>
</evidence>
<keyword evidence="2" id="KW-0812">Transmembrane</keyword>
<gene>
    <name evidence="5" type="ORF">GCM10022407_16910</name>
</gene>
<sequence length="441" mass="43725">MLRLLAFVFLIFLSAGLREPVAAQAGADGLPARPTPFRFVNDQAQLMAPADARKLESGLRRYADNTGTQVVVVTVPSLGGRDVADYGRALGTAWGVGQRDKNNGIVVLVGAQERKVTIQAGSGLRDVITPAVTSRIIGEMTPGFKQGNYFAGLRTGLNTLMATANPSSAKGMPAATTAPDAAAQGAAGSAETAGNNSSNNLSDEVPAQAPSNDPIMAQPAPEPVSSGPGMGVLLIGALVIGGILWFVVRMFRNRSGGAATQAATQAASRPAPDFLPNRGNGPMGGNNQGGNYNQGGNSGGGMSNSGGGMGMGGMLATGAAAAAGAYLGNRMASGHDTSGSNLANDGTNAGFGAGAGTGAAAGAGAAGTAAAGDYFNSRDGGTGSGETAGPDYFSDANTAPDTSSDYFSTDDNNSSYDDTSSNDTGGGGFDGGDTDNNSGSW</sequence>
<evidence type="ECO:0000256" key="2">
    <source>
        <dbReference type="SAM" id="Phobius"/>
    </source>
</evidence>
<dbReference type="EMBL" id="BAABDI010000009">
    <property type="protein sequence ID" value="GAA3971728.1"/>
    <property type="molecule type" value="Genomic_DNA"/>
</dbReference>
<feature type="compositionally biased region" description="Low complexity" evidence="1">
    <location>
        <begin position="261"/>
        <end position="280"/>
    </location>
</feature>
<evidence type="ECO:0000259" key="4">
    <source>
        <dbReference type="Pfam" id="PF04536"/>
    </source>
</evidence>
<name>A0ABP7PUZ2_9BACT</name>
<feature type="chain" id="PRO_5045747136" description="TPM domain-containing protein" evidence="3">
    <location>
        <begin position="26"/>
        <end position="441"/>
    </location>
</feature>
<reference evidence="6" key="1">
    <citation type="journal article" date="2019" name="Int. J. Syst. Evol. Microbiol.">
        <title>The Global Catalogue of Microorganisms (GCM) 10K type strain sequencing project: providing services to taxonomists for standard genome sequencing and annotation.</title>
        <authorList>
            <consortium name="The Broad Institute Genomics Platform"/>
            <consortium name="The Broad Institute Genome Sequencing Center for Infectious Disease"/>
            <person name="Wu L."/>
            <person name="Ma J."/>
        </authorList>
    </citation>
    <scope>NUCLEOTIDE SEQUENCE [LARGE SCALE GENOMIC DNA]</scope>
    <source>
        <strain evidence="6">JCM 17217</strain>
    </source>
</reference>
<keyword evidence="6" id="KW-1185">Reference proteome</keyword>
<keyword evidence="2" id="KW-1133">Transmembrane helix</keyword>
<dbReference type="InterPro" id="IPR007621">
    <property type="entry name" value="TPM_dom"/>
</dbReference>
<keyword evidence="2" id="KW-0472">Membrane</keyword>
<feature type="transmembrane region" description="Helical" evidence="2">
    <location>
        <begin position="229"/>
        <end position="248"/>
    </location>
</feature>
<feature type="region of interest" description="Disordered" evidence="1">
    <location>
        <begin position="167"/>
        <end position="224"/>
    </location>
</feature>
<dbReference type="Pfam" id="PF04536">
    <property type="entry name" value="TPM_phosphatase"/>
    <property type="match status" value="1"/>
</dbReference>
<feature type="signal peptide" evidence="3">
    <location>
        <begin position="1"/>
        <end position="25"/>
    </location>
</feature>
<protein>
    <recommendedName>
        <fullName evidence="4">TPM domain-containing protein</fullName>
    </recommendedName>
</protein>